<comment type="subcellular location">
    <subcellularLocation>
        <location evidence="1">Membrane</location>
        <topology evidence="1">Multi-pass membrane protein</topology>
    </subcellularLocation>
</comment>
<dbReference type="InterPro" id="IPR037185">
    <property type="entry name" value="EmrE-like"/>
</dbReference>
<dbReference type="OrthoDB" id="165382at2759"/>
<reference evidence="7" key="1">
    <citation type="journal article" date="2020" name="Fungal Divers.">
        <title>Resolving the Mortierellaceae phylogeny through synthesis of multi-gene phylogenetics and phylogenomics.</title>
        <authorList>
            <person name="Vandepol N."/>
            <person name="Liber J."/>
            <person name="Desiro A."/>
            <person name="Na H."/>
            <person name="Kennedy M."/>
            <person name="Barry K."/>
            <person name="Grigoriev I.V."/>
            <person name="Miller A.N."/>
            <person name="O'Donnell K."/>
            <person name="Stajich J.E."/>
            <person name="Bonito G."/>
        </authorList>
    </citation>
    <scope>NUCLEOTIDE SEQUENCE</scope>
    <source>
        <strain evidence="7">CK1249</strain>
    </source>
</reference>
<evidence type="ECO:0000313" key="8">
    <source>
        <dbReference type="Proteomes" id="UP000738359"/>
    </source>
</evidence>
<feature type="transmembrane region" description="Helical" evidence="6">
    <location>
        <begin position="182"/>
        <end position="202"/>
    </location>
</feature>
<feature type="transmembrane region" description="Helical" evidence="6">
    <location>
        <begin position="240"/>
        <end position="262"/>
    </location>
</feature>
<feature type="compositionally biased region" description="Polar residues" evidence="5">
    <location>
        <begin position="557"/>
        <end position="566"/>
    </location>
</feature>
<organism evidence="7 8">
    <name type="scientific">Mortierella alpina</name>
    <name type="common">Oleaginous fungus</name>
    <name type="synonym">Mortierella renispora</name>
    <dbReference type="NCBI Taxonomy" id="64518"/>
    <lineage>
        <taxon>Eukaryota</taxon>
        <taxon>Fungi</taxon>
        <taxon>Fungi incertae sedis</taxon>
        <taxon>Mucoromycota</taxon>
        <taxon>Mortierellomycotina</taxon>
        <taxon>Mortierellomycetes</taxon>
        <taxon>Mortierellales</taxon>
        <taxon>Mortierellaceae</taxon>
        <taxon>Mortierella</taxon>
    </lineage>
</organism>
<feature type="compositionally biased region" description="Basic and acidic residues" evidence="5">
    <location>
        <begin position="441"/>
        <end position="453"/>
    </location>
</feature>
<feature type="transmembrane region" description="Helical" evidence="6">
    <location>
        <begin position="375"/>
        <end position="392"/>
    </location>
</feature>
<comment type="caution">
    <text evidence="7">The sequence shown here is derived from an EMBL/GenBank/DDBJ whole genome shotgun (WGS) entry which is preliminary data.</text>
</comment>
<dbReference type="Proteomes" id="UP000738359">
    <property type="component" value="Unassembled WGS sequence"/>
</dbReference>
<feature type="region of interest" description="Disordered" evidence="5">
    <location>
        <begin position="602"/>
        <end position="640"/>
    </location>
</feature>
<evidence type="ECO:0000256" key="3">
    <source>
        <dbReference type="ARBA" id="ARBA00022989"/>
    </source>
</evidence>
<feature type="region of interest" description="Disordered" evidence="5">
    <location>
        <begin position="545"/>
        <end position="578"/>
    </location>
</feature>
<feature type="compositionally biased region" description="Basic and acidic residues" evidence="5">
    <location>
        <begin position="853"/>
        <end position="864"/>
    </location>
</feature>
<proteinExistence type="predicted"/>
<feature type="transmembrane region" description="Helical" evidence="6">
    <location>
        <begin position="312"/>
        <end position="331"/>
    </location>
</feature>
<evidence type="ECO:0000256" key="5">
    <source>
        <dbReference type="SAM" id="MobiDB-lite"/>
    </source>
</evidence>
<dbReference type="InterPro" id="IPR008521">
    <property type="entry name" value="Mg_trans_NIPA"/>
</dbReference>
<keyword evidence="3 6" id="KW-1133">Transmembrane helix</keyword>
<evidence type="ECO:0000256" key="6">
    <source>
        <dbReference type="SAM" id="Phobius"/>
    </source>
</evidence>
<evidence type="ECO:0000256" key="2">
    <source>
        <dbReference type="ARBA" id="ARBA00022692"/>
    </source>
</evidence>
<protein>
    <recommendedName>
        <fullName evidence="9">DUF803 domain membrane protein</fullName>
    </recommendedName>
</protein>
<sequence length="864" mass="93841">MWPLDEFPDINVHSYIGVIIAIAGNILISVALNIQKYAHNQLQPDADTDSKPLHATTPTYAIEEEEAYLSPAAVAVHPYHDDGEDYGCGRNTHSTQSSNNSRRSSVHSHENDDTYDSDTSEQSDSACVPLRPRPDNHEDSAAAGSISDMDYLQSKAWWVGMTLMILGECGNFLAYGYAQASIIAPLGTVALVSNVILAPLMLREPFRSRDLLGITIAIIGTVVVVINSKENEVKLTPEAVIAALLQTQFIVYFVVCCVLVAVLASLSDSIGSEYIFIDLGIVAIFGGYTVLATKGVSSLLSLSFYKMFTYPIAYLLVFVLVSTAVLQIKFLNKSLQRFDSTQVIPTQFVLFTTSAIVGSAILYNDFDEMDFNKGLHFLTGCCMTFLGVYFITSDRDKGVPAVPVSNPNAPWPLDTQPYTPVPKRTSFDHYPTGRPLYQPQERNRSRTDLEQGRRPSVPVSIGYPIPPFPPHRMPRTGTTSISAAESMGQNASVPLLGTSYSKNTAHGSKEQGFSLTNTMHNALSAVGSRHTSLLGLEKVMENYTGHRSEDRRGSVASLAQTSNQHLQRPPLGSRSSSAFSGVFPAPSFANYPSSTSLVPIPDHSYGSSYQTHHHLHHNTTPLPPPSQSSSTQVRSSTAHAPADHRFQAPYLQERSQSHEGLTKQPRHNTSSSLVLKEQQQQPSRESKEASAPRIKTSGVAVPGRKGGDRQQHHPHHHMSPSEQDFATTVSHSIDSMASTHNSKGSGAAAAAAKFLPGAMLSSSPTKHHYHPPQGSEYAFQTLRSPKESSFASSGPYSAQHGASASDDQGSVASAPSTYPSESMHTPQLQQPPQHPSSRSKKKESATGEDSELTELHAPRRKDCP</sequence>
<feature type="compositionally biased region" description="Polar residues" evidence="5">
    <location>
        <begin position="667"/>
        <end position="683"/>
    </location>
</feature>
<feature type="compositionally biased region" description="Low complexity" evidence="5">
    <location>
        <begin position="627"/>
        <end position="637"/>
    </location>
</feature>
<feature type="region of interest" description="Disordered" evidence="5">
    <location>
        <begin position="413"/>
        <end position="473"/>
    </location>
</feature>
<dbReference type="Pfam" id="PF05653">
    <property type="entry name" value="Mg_trans_NIPA"/>
    <property type="match status" value="1"/>
</dbReference>
<evidence type="ECO:0000256" key="1">
    <source>
        <dbReference type="ARBA" id="ARBA00004141"/>
    </source>
</evidence>
<name>A0A9P6JBT7_MORAP</name>
<gene>
    <name evidence="7" type="ORF">BGZ70_004842</name>
</gene>
<keyword evidence="2 6" id="KW-0812">Transmembrane</keyword>
<dbReference type="GO" id="GO:0016020">
    <property type="term" value="C:membrane"/>
    <property type="evidence" value="ECO:0007669"/>
    <property type="project" value="UniProtKB-SubCell"/>
</dbReference>
<keyword evidence="8" id="KW-1185">Reference proteome</keyword>
<feature type="transmembrane region" description="Helical" evidence="6">
    <location>
        <begin position="274"/>
        <end position="292"/>
    </location>
</feature>
<dbReference type="PANTHER" id="PTHR12570:SF65">
    <property type="entry name" value="MAGNESIUM TRANSPORTER NIPA9-RELATED"/>
    <property type="match status" value="1"/>
</dbReference>
<keyword evidence="4 6" id="KW-0472">Membrane</keyword>
<feature type="compositionally biased region" description="Polar residues" evidence="5">
    <location>
        <begin position="782"/>
        <end position="825"/>
    </location>
</feature>
<evidence type="ECO:0000256" key="4">
    <source>
        <dbReference type="ARBA" id="ARBA00023136"/>
    </source>
</evidence>
<feature type="transmembrane region" description="Helical" evidence="6">
    <location>
        <begin position="12"/>
        <end position="34"/>
    </location>
</feature>
<dbReference type="EMBL" id="JAAAHY010000254">
    <property type="protein sequence ID" value="KAF9965442.1"/>
    <property type="molecule type" value="Genomic_DNA"/>
</dbReference>
<dbReference type="GO" id="GO:0015095">
    <property type="term" value="F:magnesium ion transmembrane transporter activity"/>
    <property type="evidence" value="ECO:0007669"/>
    <property type="project" value="InterPro"/>
</dbReference>
<dbReference type="AlphaFoldDB" id="A0A9P6JBT7"/>
<feature type="transmembrane region" description="Helical" evidence="6">
    <location>
        <begin position="211"/>
        <end position="228"/>
    </location>
</feature>
<dbReference type="PANTHER" id="PTHR12570">
    <property type="match status" value="1"/>
</dbReference>
<evidence type="ECO:0000313" key="7">
    <source>
        <dbReference type="EMBL" id="KAF9965442.1"/>
    </source>
</evidence>
<feature type="transmembrane region" description="Helical" evidence="6">
    <location>
        <begin position="343"/>
        <end position="363"/>
    </location>
</feature>
<dbReference type="SUPFAM" id="SSF103481">
    <property type="entry name" value="Multidrug resistance efflux transporter EmrE"/>
    <property type="match status" value="1"/>
</dbReference>
<feature type="region of interest" description="Disordered" evidence="5">
    <location>
        <begin position="653"/>
        <end position="724"/>
    </location>
</feature>
<feature type="region of interest" description="Disordered" evidence="5">
    <location>
        <begin position="782"/>
        <end position="864"/>
    </location>
</feature>
<evidence type="ECO:0008006" key="9">
    <source>
        <dbReference type="Google" id="ProtNLM"/>
    </source>
</evidence>
<feature type="compositionally biased region" description="Low complexity" evidence="5">
    <location>
        <begin position="90"/>
        <end position="103"/>
    </location>
</feature>
<feature type="region of interest" description="Disordered" evidence="5">
    <location>
        <begin position="80"/>
        <end position="142"/>
    </location>
</feature>
<accession>A0A9P6JBT7</accession>